<feature type="non-terminal residue" evidence="3">
    <location>
        <position position="85"/>
    </location>
</feature>
<dbReference type="CDD" id="cd07067">
    <property type="entry name" value="HP_PGM_like"/>
    <property type="match status" value="1"/>
</dbReference>
<feature type="region of interest" description="Disordered" evidence="2">
    <location>
        <begin position="65"/>
        <end position="85"/>
    </location>
</feature>
<dbReference type="SUPFAM" id="SSF53254">
    <property type="entry name" value="Phosphoglycerate mutase-like"/>
    <property type="match status" value="1"/>
</dbReference>
<comment type="caution">
    <text evidence="3">The sequence shown here is derived from an EMBL/GenBank/DDBJ whole genome shotgun (WGS) entry which is preliminary data.</text>
</comment>
<accession>X0UP95</accession>
<dbReference type="Gene3D" id="3.40.50.1240">
    <property type="entry name" value="Phosphoglycerate mutase-like"/>
    <property type="match status" value="1"/>
</dbReference>
<reference evidence="3" key="1">
    <citation type="journal article" date="2014" name="Front. Microbiol.">
        <title>High frequency of phylogenetically diverse reductive dehalogenase-homologous genes in deep subseafloor sedimentary metagenomes.</title>
        <authorList>
            <person name="Kawai M."/>
            <person name="Futagami T."/>
            <person name="Toyoda A."/>
            <person name="Takaki Y."/>
            <person name="Nishi S."/>
            <person name="Hori S."/>
            <person name="Arai W."/>
            <person name="Tsubouchi T."/>
            <person name="Morono Y."/>
            <person name="Uchiyama I."/>
            <person name="Ito T."/>
            <person name="Fujiyama A."/>
            <person name="Inagaki F."/>
            <person name="Takami H."/>
        </authorList>
    </citation>
    <scope>NUCLEOTIDE SEQUENCE</scope>
    <source>
        <strain evidence="3">Expedition CK06-06</strain>
    </source>
</reference>
<dbReference type="GO" id="GO:0043456">
    <property type="term" value="P:regulation of pentose-phosphate shunt"/>
    <property type="evidence" value="ECO:0007669"/>
    <property type="project" value="TreeGrafter"/>
</dbReference>
<dbReference type="GO" id="GO:0045820">
    <property type="term" value="P:negative regulation of glycolytic process"/>
    <property type="evidence" value="ECO:0007669"/>
    <property type="project" value="TreeGrafter"/>
</dbReference>
<dbReference type="AlphaFoldDB" id="X0UP95"/>
<dbReference type="EMBL" id="BARS01029696">
    <property type="protein sequence ID" value="GAG07470.1"/>
    <property type="molecule type" value="Genomic_DNA"/>
</dbReference>
<dbReference type="Pfam" id="PF00300">
    <property type="entry name" value="His_Phos_1"/>
    <property type="match status" value="1"/>
</dbReference>
<evidence type="ECO:0000256" key="1">
    <source>
        <dbReference type="ARBA" id="ARBA00022801"/>
    </source>
</evidence>
<dbReference type="InterPro" id="IPR013078">
    <property type="entry name" value="His_Pase_superF_clade-1"/>
</dbReference>
<dbReference type="PANTHER" id="PTHR46517">
    <property type="entry name" value="FRUCTOSE-2,6-BISPHOSPHATASE TIGAR"/>
    <property type="match status" value="1"/>
</dbReference>
<dbReference type="GO" id="GO:0005829">
    <property type="term" value="C:cytosol"/>
    <property type="evidence" value="ECO:0007669"/>
    <property type="project" value="TreeGrafter"/>
</dbReference>
<name>X0UP95_9ZZZZ</name>
<dbReference type="PROSITE" id="PS00175">
    <property type="entry name" value="PG_MUTASE"/>
    <property type="match status" value="1"/>
</dbReference>
<proteinExistence type="predicted"/>
<dbReference type="InterPro" id="IPR029033">
    <property type="entry name" value="His_PPase_superfam"/>
</dbReference>
<dbReference type="SMART" id="SM00855">
    <property type="entry name" value="PGAM"/>
    <property type="match status" value="1"/>
</dbReference>
<evidence type="ECO:0000313" key="3">
    <source>
        <dbReference type="EMBL" id="GAG07470.1"/>
    </source>
</evidence>
<feature type="compositionally biased region" description="Basic and acidic residues" evidence="2">
    <location>
        <begin position="71"/>
        <end position="85"/>
    </location>
</feature>
<dbReference type="PANTHER" id="PTHR46517:SF1">
    <property type="entry name" value="FRUCTOSE-2,6-BISPHOSPHATASE TIGAR"/>
    <property type="match status" value="1"/>
</dbReference>
<evidence type="ECO:0000256" key="2">
    <source>
        <dbReference type="SAM" id="MobiDB-lite"/>
    </source>
</evidence>
<evidence type="ECO:0008006" key="4">
    <source>
        <dbReference type="Google" id="ProtNLM"/>
    </source>
</evidence>
<sequence>MQIYVIRHGETPSNAARIIQTPETPLSALGEEQAERLAARLATCGITRIVSSDLPRAAMTAQQLASTTRAPVDHDPLLQERNFGD</sequence>
<organism evidence="3">
    <name type="scientific">marine sediment metagenome</name>
    <dbReference type="NCBI Taxonomy" id="412755"/>
    <lineage>
        <taxon>unclassified sequences</taxon>
        <taxon>metagenomes</taxon>
        <taxon>ecological metagenomes</taxon>
    </lineage>
</organism>
<gene>
    <name evidence="3" type="ORF">S01H1_46377</name>
</gene>
<protein>
    <recommendedName>
        <fullName evidence="4">Histidine phosphatase family protein</fullName>
    </recommendedName>
</protein>
<dbReference type="InterPro" id="IPR051695">
    <property type="entry name" value="Phosphoglycerate_Mutase"/>
</dbReference>
<dbReference type="InterPro" id="IPR001345">
    <property type="entry name" value="PG/BPGM_mutase_AS"/>
</dbReference>
<dbReference type="GO" id="GO:0004331">
    <property type="term" value="F:fructose-2,6-bisphosphate 2-phosphatase activity"/>
    <property type="evidence" value="ECO:0007669"/>
    <property type="project" value="TreeGrafter"/>
</dbReference>
<keyword evidence="1" id="KW-0378">Hydrolase</keyword>